<gene>
    <name evidence="2" type="ORF">E1263_20525</name>
</gene>
<protein>
    <submittedName>
        <fullName evidence="2">Uncharacterized protein</fullName>
    </submittedName>
</protein>
<name>A0A4R4ZJ96_9ACTN</name>
<evidence type="ECO:0000313" key="3">
    <source>
        <dbReference type="Proteomes" id="UP000295124"/>
    </source>
</evidence>
<evidence type="ECO:0000256" key="1">
    <source>
        <dbReference type="SAM" id="MobiDB-lite"/>
    </source>
</evidence>
<feature type="region of interest" description="Disordered" evidence="1">
    <location>
        <begin position="282"/>
        <end position="312"/>
    </location>
</feature>
<accession>A0A4R4ZJ96</accession>
<comment type="caution">
    <text evidence="2">The sequence shown here is derived from an EMBL/GenBank/DDBJ whole genome shotgun (WGS) entry which is preliminary data.</text>
</comment>
<dbReference type="AlphaFoldDB" id="A0A4R4ZJ96"/>
<dbReference type="RefSeq" id="WP_132169729.1">
    <property type="nucleotide sequence ID" value="NZ_SMKX01000058.1"/>
</dbReference>
<evidence type="ECO:0000313" key="2">
    <source>
        <dbReference type="EMBL" id="TDD58126.1"/>
    </source>
</evidence>
<keyword evidence="3" id="KW-1185">Reference proteome</keyword>
<sequence>MKQHGDGHWCGHRDITYAAVGRLYDRMQRDGLSRQEYSEQLDKAQAYQDRPLGAGVIKNFAGSGRPFVYAGIGPTGHSAYANPDVQRAHFMADPYRRGADNLQSNTEYLFTELAAAQAASEPREEMLHLGAAVHALQDSYSGAHAWRELSVYDGDPTARVQSLHVFTPGHVIGLDEERNTHADEFDSPPARSGSTLAAVEATYRMLRVYEVNRDKPPQEAELARREALGELVRPGENVTVNLHPTPEWTAERDQRLALEQAGPGAQQSGELGQLRGVLAGQATPGSGVQVPAERAARGVSREIGSEGVRRDG</sequence>
<proteinExistence type="predicted"/>
<organism evidence="2 3">
    <name type="scientific">Kribbella antibiotica</name>
    <dbReference type="NCBI Taxonomy" id="190195"/>
    <lineage>
        <taxon>Bacteria</taxon>
        <taxon>Bacillati</taxon>
        <taxon>Actinomycetota</taxon>
        <taxon>Actinomycetes</taxon>
        <taxon>Propionibacteriales</taxon>
        <taxon>Kribbellaceae</taxon>
        <taxon>Kribbella</taxon>
    </lineage>
</organism>
<dbReference type="Proteomes" id="UP000295124">
    <property type="component" value="Unassembled WGS sequence"/>
</dbReference>
<feature type="compositionally biased region" description="Basic and acidic residues" evidence="1">
    <location>
        <begin position="294"/>
        <end position="312"/>
    </location>
</feature>
<dbReference type="OrthoDB" id="3805339at2"/>
<reference evidence="2 3" key="1">
    <citation type="submission" date="2019-03" db="EMBL/GenBank/DDBJ databases">
        <title>Draft genome sequences of novel Actinobacteria.</title>
        <authorList>
            <person name="Sahin N."/>
            <person name="Ay H."/>
            <person name="Saygin H."/>
        </authorList>
    </citation>
    <scope>NUCLEOTIDE SEQUENCE [LARGE SCALE GENOMIC DNA]</scope>
    <source>
        <strain evidence="2 3">JCM 13523</strain>
    </source>
</reference>
<dbReference type="EMBL" id="SMKX01000058">
    <property type="protein sequence ID" value="TDD58126.1"/>
    <property type="molecule type" value="Genomic_DNA"/>
</dbReference>